<dbReference type="Pfam" id="PF13962">
    <property type="entry name" value="PGG"/>
    <property type="match status" value="1"/>
</dbReference>
<dbReference type="Proteomes" id="UP001359559">
    <property type="component" value="Unassembled WGS sequence"/>
</dbReference>
<reference evidence="11 12" key="1">
    <citation type="submission" date="2024-01" db="EMBL/GenBank/DDBJ databases">
        <title>The genomes of 5 underutilized Papilionoideae crops provide insights into root nodulation and disease resistance.</title>
        <authorList>
            <person name="Yuan L."/>
        </authorList>
    </citation>
    <scope>NUCLEOTIDE SEQUENCE [LARGE SCALE GENOMIC DNA]</scope>
    <source>
        <strain evidence="11">LY-2023</strain>
        <tissue evidence="11">Leaf</tissue>
    </source>
</reference>
<dbReference type="EMBL" id="JAYKXN010000006">
    <property type="protein sequence ID" value="KAK7280343.1"/>
    <property type="molecule type" value="Genomic_DNA"/>
</dbReference>
<proteinExistence type="predicted"/>
<evidence type="ECO:0000256" key="1">
    <source>
        <dbReference type="ARBA" id="ARBA00004141"/>
    </source>
</evidence>
<comment type="caution">
    <text evidence="11">The sequence shown here is derived from an EMBL/GenBank/DDBJ whole genome shotgun (WGS) entry which is preliminary data.</text>
</comment>
<keyword evidence="6 8" id="KW-0040">ANK repeat</keyword>
<dbReference type="GO" id="GO:0005886">
    <property type="term" value="C:plasma membrane"/>
    <property type="evidence" value="ECO:0007669"/>
    <property type="project" value="UniProtKB-SubCell"/>
</dbReference>
<dbReference type="Pfam" id="PF12796">
    <property type="entry name" value="Ank_2"/>
    <property type="match status" value="2"/>
</dbReference>
<protein>
    <recommendedName>
        <fullName evidence="10">PGG domain-containing protein</fullName>
    </recommendedName>
</protein>
<evidence type="ECO:0000256" key="6">
    <source>
        <dbReference type="ARBA" id="ARBA00023043"/>
    </source>
</evidence>
<evidence type="ECO:0000256" key="8">
    <source>
        <dbReference type="PROSITE-ProRule" id="PRU00023"/>
    </source>
</evidence>
<dbReference type="PANTHER" id="PTHR24186">
    <property type="entry name" value="PROTEIN PHOSPHATASE 1 REGULATORY SUBUNIT"/>
    <property type="match status" value="1"/>
</dbReference>
<comment type="subcellular location">
    <subcellularLocation>
        <location evidence="2">Cell membrane</location>
        <topology evidence="2">Peripheral membrane protein</topology>
        <orientation evidence="2">Cytoplasmic side</orientation>
    </subcellularLocation>
    <subcellularLocation>
        <location evidence="1">Membrane</location>
        <topology evidence="1">Multi-pass membrane protein</topology>
    </subcellularLocation>
</comment>
<keyword evidence="5 9" id="KW-1133">Transmembrane helix</keyword>
<evidence type="ECO:0000256" key="3">
    <source>
        <dbReference type="ARBA" id="ARBA00022692"/>
    </source>
</evidence>
<dbReference type="PANTHER" id="PTHR24186:SF56">
    <property type="entry name" value="PGG DOMAIN-CONTAINING PROTEIN"/>
    <property type="match status" value="1"/>
</dbReference>
<feature type="transmembrane region" description="Helical" evidence="9">
    <location>
        <begin position="376"/>
        <end position="395"/>
    </location>
</feature>
<feature type="repeat" description="ANK" evidence="8">
    <location>
        <begin position="176"/>
        <end position="197"/>
    </location>
</feature>
<dbReference type="InterPro" id="IPR002110">
    <property type="entry name" value="Ankyrin_rpt"/>
</dbReference>
<dbReference type="InterPro" id="IPR026961">
    <property type="entry name" value="PGG_dom"/>
</dbReference>
<evidence type="ECO:0000256" key="2">
    <source>
        <dbReference type="ARBA" id="ARBA00004413"/>
    </source>
</evidence>
<dbReference type="PROSITE" id="PS50297">
    <property type="entry name" value="ANK_REP_REGION"/>
    <property type="match status" value="3"/>
</dbReference>
<feature type="transmembrane region" description="Helical" evidence="9">
    <location>
        <begin position="432"/>
        <end position="453"/>
    </location>
</feature>
<dbReference type="AlphaFoldDB" id="A0AAN9IGU2"/>
<evidence type="ECO:0000313" key="12">
    <source>
        <dbReference type="Proteomes" id="UP001359559"/>
    </source>
</evidence>
<keyword evidence="7 9" id="KW-0472">Membrane</keyword>
<sequence>MDPRLVEAASTGNVGYLHSLMRENMLLLHTVSLVGAETPLHIASMCGHLSFVKEMLKQKKQFAYELNQDAFTPLHLASAIGHIQIVKELLKLDHNICAIQGREQRLPIHCAVVKGRIDVMRELLSACPSTIESKTARGETLLHLAVKNNQFDALRLLVECLKVMKKEHVLNEKDNHGTTVLHLAASRKQYQVINFLLVDDNVAKEVIEVNSLNEVGMSALDVLTLFQSEAGDLEIHTSLVKAGARRGNEVSSSDPHNIINKQVHKPNMQPLAELEIIHDDKHNEVAQKHTSDSKESDIATRIRYWPRLEELTELFGYKTSRDTINDVRGILLTVATLLASTTYQAALSPPGGLWQDDSDGHSAGKSIMGTKSEATFWLFLVGNSVGFYTSLHMILWLTTGFPLQYPLLLLAGSISLNYSGSMISMVPAKTRLLATASVAIAFGYLAPWIPSVIRRLSCRRRA</sequence>
<evidence type="ECO:0000256" key="7">
    <source>
        <dbReference type="ARBA" id="ARBA00023136"/>
    </source>
</evidence>
<dbReference type="PROSITE" id="PS50088">
    <property type="entry name" value="ANK_REPEAT"/>
    <property type="match status" value="3"/>
</dbReference>
<dbReference type="SUPFAM" id="SSF48403">
    <property type="entry name" value="Ankyrin repeat"/>
    <property type="match status" value="1"/>
</dbReference>
<feature type="domain" description="PGG" evidence="10">
    <location>
        <begin position="324"/>
        <end position="399"/>
    </location>
</feature>
<keyword evidence="12" id="KW-1185">Reference proteome</keyword>
<evidence type="ECO:0000256" key="4">
    <source>
        <dbReference type="ARBA" id="ARBA00022737"/>
    </source>
</evidence>
<name>A0AAN9IGU2_CLITE</name>
<organism evidence="11 12">
    <name type="scientific">Clitoria ternatea</name>
    <name type="common">Butterfly pea</name>
    <dbReference type="NCBI Taxonomy" id="43366"/>
    <lineage>
        <taxon>Eukaryota</taxon>
        <taxon>Viridiplantae</taxon>
        <taxon>Streptophyta</taxon>
        <taxon>Embryophyta</taxon>
        <taxon>Tracheophyta</taxon>
        <taxon>Spermatophyta</taxon>
        <taxon>Magnoliopsida</taxon>
        <taxon>eudicotyledons</taxon>
        <taxon>Gunneridae</taxon>
        <taxon>Pentapetalae</taxon>
        <taxon>rosids</taxon>
        <taxon>fabids</taxon>
        <taxon>Fabales</taxon>
        <taxon>Fabaceae</taxon>
        <taxon>Papilionoideae</taxon>
        <taxon>50 kb inversion clade</taxon>
        <taxon>NPAAA clade</taxon>
        <taxon>indigoferoid/millettioid clade</taxon>
        <taxon>Phaseoleae</taxon>
        <taxon>Clitoria</taxon>
    </lineage>
</organism>
<evidence type="ECO:0000313" key="11">
    <source>
        <dbReference type="EMBL" id="KAK7280343.1"/>
    </source>
</evidence>
<accession>A0AAN9IGU2</accession>
<evidence type="ECO:0000256" key="9">
    <source>
        <dbReference type="SAM" id="Phobius"/>
    </source>
</evidence>
<feature type="repeat" description="ANK" evidence="8">
    <location>
        <begin position="137"/>
        <end position="159"/>
    </location>
</feature>
<feature type="repeat" description="ANK" evidence="8">
    <location>
        <begin position="69"/>
        <end position="101"/>
    </location>
</feature>
<dbReference type="SMART" id="SM00248">
    <property type="entry name" value="ANK"/>
    <property type="match status" value="5"/>
</dbReference>
<dbReference type="Gene3D" id="1.25.40.20">
    <property type="entry name" value="Ankyrin repeat-containing domain"/>
    <property type="match status" value="1"/>
</dbReference>
<feature type="transmembrane region" description="Helical" evidence="9">
    <location>
        <begin position="407"/>
        <end position="426"/>
    </location>
</feature>
<keyword evidence="4" id="KW-0677">Repeat</keyword>
<gene>
    <name evidence="11" type="ORF">RJT34_25406</name>
</gene>
<keyword evidence="3 9" id="KW-0812">Transmembrane</keyword>
<evidence type="ECO:0000256" key="5">
    <source>
        <dbReference type="ARBA" id="ARBA00022989"/>
    </source>
</evidence>
<evidence type="ECO:0000259" key="10">
    <source>
        <dbReference type="Pfam" id="PF13962"/>
    </source>
</evidence>
<dbReference type="InterPro" id="IPR036770">
    <property type="entry name" value="Ankyrin_rpt-contain_sf"/>
</dbReference>